<sequence length="460" mass="51165">MLDQPKTKQGAEERDDKQQNSQRIHSREVGRAIVFHQWRAGKVKVVAVVLPAAGEKASVGIPNFVTAVFAFGVLTASVDEVATNYSPRRYWQQPPGGHHESEIFGAAPEAEESAGRWQTCAKNPGHVDFLSAQDFLDTTLPRVQPEEQRHLVGSMVDLTVRLRVRWTSLWRSLDDPVSSLRGKDATRVGTGYINFVVDPVTDSDTIPCPCSQCRGKVQRKFWRFQVRTAQHVVFNAEEAKATTVDLFYDDVNSRQDGKMRSVTGLGMLRSDTDLTKNLPNDFGEIICVTHDEDLGNRIKLAWGRWFYSDSHPVNLSDLGLLPRSEKLRFTVLVISHPHGQPKKITVGEVKGEEYPIITYTAPTCPGSSGAPVLMFFPNGDHHLRWSTPVHCGSFASSGDPEPEPTFLVGESFEDTCRFCWCPQADSEVMCAWVQCDWPDCPENTVAKTLDGDCCPSCVAV</sequence>
<accession>A0A3S1A8Q8</accession>
<comment type="caution">
    <text evidence="2">The sequence shown here is derived from an EMBL/GenBank/DDBJ whole genome shotgun (WGS) entry which is preliminary data.</text>
</comment>
<reference evidence="2 3" key="1">
    <citation type="submission" date="2019-01" db="EMBL/GenBank/DDBJ databases">
        <title>A draft genome assembly of the solar-powered sea slug Elysia chlorotica.</title>
        <authorList>
            <person name="Cai H."/>
            <person name="Li Q."/>
            <person name="Fang X."/>
            <person name="Li J."/>
            <person name="Curtis N.E."/>
            <person name="Altenburger A."/>
            <person name="Shibata T."/>
            <person name="Feng M."/>
            <person name="Maeda T."/>
            <person name="Schwartz J.A."/>
            <person name="Shigenobu S."/>
            <person name="Lundholm N."/>
            <person name="Nishiyama T."/>
            <person name="Yang H."/>
            <person name="Hasebe M."/>
            <person name="Li S."/>
            <person name="Pierce S.K."/>
            <person name="Wang J."/>
        </authorList>
    </citation>
    <scope>NUCLEOTIDE SEQUENCE [LARGE SCALE GENOMIC DNA]</scope>
    <source>
        <strain evidence="2">EC2010</strain>
        <tissue evidence="2">Whole organism of an adult</tissue>
    </source>
</reference>
<dbReference type="EMBL" id="RQTK01000167">
    <property type="protein sequence ID" value="RUS85524.1"/>
    <property type="molecule type" value="Genomic_DNA"/>
</dbReference>
<dbReference type="SUPFAM" id="SSF50494">
    <property type="entry name" value="Trypsin-like serine proteases"/>
    <property type="match status" value="1"/>
</dbReference>
<protein>
    <submittedName>
        <fullName evidence="2">Uncharacterized protein</fullName>
    </submittedName>
</protein>
<proteinExistence type="predicted"/>
<name>A0A3S1A8Q8_ELYCH</name>
<gene>
    <name evidence="2" type="ORF">EGW08_006732</name>
</gene>
<dbReference type="InterPro" id="IPR009003">
    <property type="entry name" value="Peptidase_S1_PA"/>
</dbReference>
<dbReference type="Proteomes" id="UP000271974">
    <property type="component" value="Unassembled WGS sequence"/>
</dbReference>
<dbReference type="AlphaFoldDB" id="A0A3S1A8Q8"/>
<evidence type="ECO:0000313" key="2">
    <source>
        <dbReference type="EMBL" id="RUS85524.1"/>
    </source>
</evidence>
<keyword evidence="3" id="KW-1185">Reference proteome</keyword>
<feature type="region of interest" description="Disordered" evidence="1">
    <location>
        <begin position="1"/>
        <end position="25"/>
    </location>
</feature>
<feature type="compositionally biased region" description="Basic and acidic residues" evidence="1">
    <location>
        <begin position="1"/>
        <end position="18"/>
    </location>
</feature>
<evidence type="ECO:0000256" key="1">
    <source>
        <dbReference type="SAM" id="MobiDB-lite"/>
    </source>
</evidence>
<evidence type="ECO:0000313" key="3">
    <source>
        <dbReference type="Proteomes" id="UP000271974"/>
    </source>
</evidence>
<organism evidence="2 3">
    <name type="scientific">Elysia chlorotica</name>
    <name type="common">Eastern emerald elysia</name>
    <name type="synonym">Sea slug</name>
    <dbReference type="NCBI Taxonomy" id="188477"/>
    <lineage>
        <taxon>Eukaryota</taxon>
        <taxon>Metazoa</taxon>
        <taxon>Spiralia</taxon>
        <taxon>Lophotrochozoa</taxon>
        <taxon>Mollusca</taxon>
        <taxon>Gastropoda</taxon>
        <taxon>Heterobranchia</taxon>
        <taxon>Euthyneura</taxon>
        <taxon>Panpulmonata</taxon>
        <taxon>Sacoglossa</taxon>
        <taxon>Placobranchoidea</taxon>
        <taxon>Plakobranchidae</taxon>
        <taxon>Elysia</taxon>
    </lineage>
</organism>